<accession>A0ABN0RTY4</accession>
<name>A0ABN0RTY4_9BACT</name>
<comment type="caution">
    <text evidence="2">The sequence shown here is derived from an EMBL/GenBank/DDBJ whole genome shotgun (WGS) entry which is preliminary data.</text>
</comment>
<feature type="signal peptide" evidence="1">
    <location>
        <begin position="1"/>
        <end position="19"/>
    </location>
</feature>
<dbReference type="Proteomes" id="UP000243438">
    <property type="component" value="Unassembled WGS sequence"/>
</dbReference>
<organism evidence="2 3">
    <name type="scientific">Xylanibacter oryzae DSM 17970</name>
    <dbReference type="NCBI Taxonomy" id="915438"/>
    <lineage>
        <taxon>Bacteria</taxon>
        <taxon>Pseudomonadati</taxon>
        <taxon>Bacteroidota</taxon>
        <taxon>Bacteroidia</taxon>
        <taxon>Bacteroidales</taxon>
        <taxon>Prevotellaceae</taxon>
        <taxon>Xylanibacter</taxon>
    </lineage>
</organism>
<sequence>MKRVLFLLGIAFVFNTVIAQNSYIVKTHGATKSNVTIAGEYTGTDSQSDREPDFVADNFKFYSLCDWQEGMKFMVIPERYDLIVNTFIDASTNKEVSNGSLRYKIMIYKGHSLAADGNAHVNFLCQDDNKMYYYQIPNGSFEDYCYGKLGVPTLAYLGDVDIARAKLIGSKVYTKADLYYIDSNTTMDAVEEVTVPKNTEVTVAAVGVGTRSFPVKIIVEDASGNQFFENVAISRTNSGMRDDEFIMDNVRNTFYGAFELAGANMSAPGEYAKYVGRSVHTKYATKMTNKQDKVVSIRKFSNFIIKGIQPNGNTNYVKMTLRSSATGELYTKQVTFVNENVAGDIDGYKEDYYNYLFGSGSVGKKGISKAHWKAIQAGRAVIGMSKSEVSMAKGDADKVVESHNGSVLWAYNDGTVIKFNKSGKVFKVEKH</sequence>
<protein>
    <submittedName>
        <fullName evidence="2">Uncharacterized protein</fullName>
    </submittedName>
</protein>
<keyword evidence="1" id="KW-0732">Signal</keyword>
<reference evidence="2" key="1">
    <citation type="submission" date="2013-07" db="EMBL/GenBank/DDBJ databases">
        <authorList>
            <consortium name="DOE Joint Genome Institute"/>
            <person name="Anderson I."/>
            <person name="Huntemann M."/>
            <person name="Han J."/>
            <person name="Chen A."/>
            <person name="Kyrpides N."/>
            <person name="Mavromatis K."/>
            <person name="Markowitz V."/>
            <person name="Palaniappan K."/>
            <person name="Ivanova N."/>
            <person name="Schaumberg A."/>
            <person name="Pati A."/>
            <person name="Liolios K."/>
            <person name="Nordberg H.P."/>
            <person name="Cantor M.N."/>
            <person name="Hua S.X."/>
            <person name="Woyke T."/>
        </authorList>
    </citation>
    <scope>NUCLEOTIDE SEQUENCE [LARGE SCALE GENOMIC DNA]</scope>
    <source>
        <strain evidence="2">DSM 17970</strain>
    </source>
</reference>
<keyword evidence="3" id="KW-1185">Reference proteome</keyword>
<evidence type="ECO:0000313" key="2">
    <source>
        <dbReference type="EMBL" id="EXG77696.1"/>
    </source>
</evidence>
<proteinExistence type="predicted"/>
<evidence type="ECO:0000313" key="3">
    <source>
        <dbReference type="Proteomes" id="UP000243438"/>
    </source>
</evidence>
<gene>
    <name evidence="2" type="ORF">XylorDRAFT_0040</name>
</gene>
<feature type="chain" id="PRO_5045745031" evidence="1">
    <location>
        <begin position="20"/>
        <end position="431"/>
    </location>
</feature>
<dbReference type="EMBL" id="JFBS01000001">
    <property type="protein sequence ID" value="EXG77696.1"/>
    <property type="molecule type" value="Genomic_DNA"/>
</dbReference>
<dbReference type="RefSeq" id="WP_051508799.1">
    <property type="nucleotide sequence ID" value="NZ_KK073873.1"/>
</dbReference>
<evidence type="ECO:0000256" key="1">
    <source>
        <dbReference type="SAM" id="SignalP"/>
    </source>
</evidence>